<dbReference type="Pfam" id="PF03401">
    <property type="entry name" value="TctC"/>
    <property type="match status" value="1"/>
</dbReference>
<accession>A0ABS1V2U0</accession>
<protein>
    <submittedName>
        <fullName evidence="3">Tripartite tricarboxylate transporter substrate binding protein</fullName>
    </submittedName>
</protein>
<dbReference type="EMBL" id="JAEUXJ010000002">
    <property type="protein sequence ID" value="MBL6454613.1"/>
    <property type="molecule type" value="Genomic_DNA"/>
</dbReference>
<keyword evidence="4" id="KW-1185">Reference proteome</keyword>
<reference evidence="3 4" key="1">
    <citation type="submission" date="2021-01" db="EMBL/GenBank/DDBJ databases">
        <title>Belnapia mucosa sp. nov. and Belnapia arida sp. nov., isolated from the Tabernas Desert (Almeria, Spain).</title>
        <authorList>
            <person name="Molina-Menor E."/>
            <person name="Vidal-Verdu A."/>
            <person name="Calonge A."/>
            <person name="Satari L."/>
            <person name="Pereto Magraner J."/>
            <person name="Porcar Miralles M."/>
        </authorList>
    </citation>
    <scope>NUCLEOTIDE SEQUENCE [LARGE SCALE GENOMIC DNA]</scope>
    <source>
        <strain evidence="3 4">T6</strain>
    </source>
</reference>
<dbReference type="RefSeq" id="WP_202824367.1">
    <property type="nucleotide sequence ID" value="NZ_JAEUXJ010000002.1"/>
</dbReference>
<feature type="signal peptide" evidence="2">
    <location>
        <begin position="1"/>
        <end position="20"/>
    </location>
</feature>
<dbReference type="SUPFAM" id="SSF53850">
    <property type="entry name" value="Periplasmic binding protein-like II"/>
    <property type="match status" value="1"/>
</dbReference>
<dbReference type="Proteomes" id="UP000606490">
    <property type="component" value="Unassembled WGS sequence"/>
</dbReference>
<evidence type="ECO:0000313" key="4">
    <source>
        <dbReference type="Proteomes" id="UP000606490"/>
    </source>
</evidence>
<organism evidence="3 4">
    <name type="scientific">Belnapia mucosa</name>
    <dbReference type="NCBI Taxonomy" id="2804532"/>
    <lineage>
        <taxon>Bacteria</taxon>
        <taxon>Pseudomonadati</taxon>
        <taxon>Pseudomonadota</taxon>
        <taxon>Alphaproteobacteria</taxon>
        <taxon>Acetobacterales</taxon>
        <taxon>Roseomonadaceae</taxon>
        <taxon>Belnapia</taxon>
    </lineage>
</organism>
<gene>
    <name evidence="3" type="ORF">JMJ55_04710</name>
</gene>
<evidence type="ECO:0000256" key="1">
    <source>
        <dbReference type="ARBA" id="ARBA00006987"/>
    </source>
</evidence>
<dbReference type="Gene3D" id="3.40.190.150">
    <property type="entry name" value="Bordetella uptake gene, domain 1"/>
    <property type="match status" value="1"/>
</dbReference>
<proteinExistence type="inferred from homology"/>
<dbReference type="InterPro" id="IPR042100">
    <property type="entry name" value="Bug_dom1"/>
</dbReference>
<dbReference type="Gene3D" id="3.40.190.10">
    <property type="entry name" value="Periplasmic binding protein-like II"/>
    <property type="match status" value="1"/>
</dbReference>
<comment type="similarity">
    <text evidence="1">Belongs to the UPF0065 (bug) family.</text>
</comment>
<keyword evidence="2" id="KW-0732">Signal</keyword>
<evidence type="ECO:0000313" key="3">
    <source>
        <dbReference type="EMBL" id="MBL6454613.1"/>
    </source>
</evidence>
<dbReference type="PIRSF" id="PIRSF017082">
    <property type="entry name" value="YflP"/>
    <property type="match status" value="1"/>
</dbReference>
<sequence>MPARRAVLLAALAAPALARAQAFPSRPLRIIVPAVAAGGSDTSTRILIPRMAAELGQPLVADNRPGGSGNLANELLAQAAPDGHTLQMGTIGNLVVNPLIQRNLSVDPLRDFTHIGLAVQVTNLLVVPADRPWRDVAQLVAAAKARPGMLTYGSSGVGSAGHLAGALLDQVAGTECVHVPYRGGGQLITDILSGKLDFAFATAATTLEHVETGRLRALAVPSAQRSELMPRLPTMAETGVQGYAVLNWYALVAPRGLPSATTARLNAALRAAQADPEAVRKLAAQGVEPLPGSPEEATRFMAEEVTKWRAVVQAARIGVD</sequence>
<feature type="chain" id="PRO_5046227539" evidence="2">
    <location>
        <begin position="21"/>
        <end position="320"/>
    </location>
</feature>
<comment type="caution">
    <text evidence="3">The sequence shown here is derived from an EMBL/GenBank/DDBJ whole genome shotgun (WGS) entry which is preliminary data.</text>
</comment>
<name>A0ABS1V2U0_9PROT</name>
<dbReference type="PANTHER" id="PTHR42928:SF5">
    <property type="entry name" value="BLR1237 PROTEIN"/>
    <property type="match status" value="1"/>
</dbReference>
<dbReference type="PANTHER" id="PTHR42928">
    <property type="entry name" value="TRICARBOXYLATE-BINDING PROTEIN"/>
    <property type="match status" value="1"/>
</dbReference>
<evidence type="ECO:0000256" key="2">
    <source>
        <dbReference type="SAM" id="SignalP"/>
    </source>
</evidence>
<dbReference type="InterPro" id="IPR005064">
    <property type="entry name" value="BUG"/>
</dbReference>